<protein>
    <submittedName>
        <fullName evidence="11">Protein Hook homolog 3-like</fullName>
    </submittedName>
</protein>
<sequence length="711" mass="82395">MSSVELCESLMIWLQTFEIRCKHETVNELTDGVAICEVLCQIAPSFFDANWFGRIKQGVGDNWRLKVSNLKKVLKGILDYQNDILGQQIYDYRMPDVNAIGEREDPEELGRLLQLTLGCAVNCDHKEKYINIIMGMEEAVQVVVMNAIQELMTKEKPMSQAAEDFAEIEQQLKRALEDVQRIQGEKEEIVQRCHELDTQVASLAEEKQKLHAENERLSEKIEQGEGLDDPTTPVGRRYQQLQNQVEQLQEENYRLEAQREDFRIKAEVQEKEIIELAQKNEELATLADEARTLNDELDILRHTSDKVSKYEATIESYKKKLEELSDLKRQLKLLEEKNTVYMQTNIDLEDELKKSGSYRSQVDMYKRQLHELHVQLTEETQRADKAEFEQKRLQEKTEVLSREKVRLMSERDALQECNDELTVSHLERSPPRSPDTLHTSTSPILGDMVTPDIKEKLLRLQHENKILKLERGESSDGETQLLRSLLEDANVRKSELELHNRSANQRIMQLEAELEELKLHPPSNKVVVSSSETTELKRKLQDYMEKVREMDVDIMKKNAYIDDLEPKVANSDDEIQALQEMLNRKDEDMRAMEDRYKKYLDKAKSVIRTLDPKQNPGAAPEVQALKNQLTEKQKLIEHLENDREKTKSVKEVEEKLIVSAWYNLGMQLHRKAAEERLANSATGQSFLARQRQASTRRSQTITTGSPNNGAR</sequence>
<evidence type="ECO:0000256" key="6">
    <source>
        <dbReference type="ARBA" id="ARBA00023212"/>
    </source>
</evidence>
<proteinExistence type="inferred from homology"/>
<dbReference type="GeneID" id="100370829"/>
<dbReference type="RefSeq" id="XP_006824324.1">
    <property type="nucleotide sequence ID" value="XM_006824261.1"/>
</dbReference>
<evidence type="ECO:0000256" key="2">
    <source>
        <dbReference type="ARBA" id="ARBA00006946"/>
    </source>
</evidence>
<feature type="coiled-coil region" evidence="7">
    <location>
        <begin position="376"/>
        <end position="403"/>
    </location>
</feature>
<feature type="coiled-coil region" evidence="7">
    <location>
        <begin position="158"/>
        <end position="351"/>
    </location>
</feature>
<dbReference type="SUPFAM" id="SSF116907">
    <property type="entry name" value="Hook domain"/>
    <property type="match status" value="1"/>
</dbReference>
<comment type="subcellular location">
    <subcellularLocation>
        <location evidence="1">Cytoplasm</location>
        <location evidence="1">Cytoskeleton</location>
    </subcellularLocation>
</comment>
<evidence type="ECO:0000256" key="7">
    <source>
        <dbReference type="SAM" id="Coils"/>
    </source>
</evidence>
<dbReference type="InterPro" id="IPR008636">
    <property type="entry name" value="Hook_C"/>
</dbReference>
<keyword evidence="5 7" id="KW-0175">Coiled coil</keyword>
<dbReference type="Gene3D" id="1.10.418.10">
    <property type="entry name" value="Calponin-like domain"/>
    <property type="match status" value="1"/>
</dbReference>
<evidence type="ECO:0000256" key="3">
    <source>
        <dbReference type="ARBA" id="ARBA00022490"/>
    </source>
</evidence>
<feature type="coiled-coil region" evidence="7">
    <location>
        <begin position="486"/>
        <end position="520"/>
    </location>
</feature>
<evidence type="ECO:0000313" key="11">
    <source>
        <dbReference type="RefSeq" id="XP_006824324.1"/>
    </source>
</evidence>
<dbReference type="Pfam" id="PF05622">
    <property type="entry name" value="HOOK"/>
    <property type="match status" value="1"/>
</dbReference>
<dbReference type="PANTHER" id="PTHR18947:SF39">
    <property type="entry name" value="PROTEIN HOOK"/>
    <property type="match status" value="1"/>
</dbReference>
<dbReference type="CDD" id="cd22222">
    <property type="entry name" value="HkD_Hook"/>
    <property type="match status" value="1"/>
</dbReference>
<keyword evidence="3" id="KW-0963">Cytoplasm</keyword>
<reference evidence="11" key="1">
    <citation type="submission" date="2025-08" db="UniProtKB">
        <authorList>
            <consortium name="RefSeq"/>
        </authorList>
    </citation>
    <scope>IDENTIFICATION</scope>
    <source>
        <tissue evidence="11">Testes</tissue>
    </source>
</reference>
<comment type="similarity">
    <text evidence="2">Belongs to the hook family.</text>
</comment>
<evidence type="ECO:0000256" key="8">
    <source>
        <dbReference type="SAM" id="MobiDB-lite"/>
    </source>
</evidence>
<feature type="domain" description="Calponin-homology (CH)" evidence="9">
    <location>
        <begin position="4"/>
        <end position="120"/>
    </location>
</feature>
<dbReference type="PROSITE" id="PS50021">
    <property type="entry name" value="CH"/>
    <property type="match status" value="1"/>
</dbReference>
<keyword evidence="4" id="KW-0493">Microtubule</keyword>
<feature type="region of interest" description="Disordered" evidence="8">
    <location>
        <begin position="679"/>
        <end position="711"/>
    </location>
</feature>
<dbReference type="InterPro" id="IPR001715">
    <property type="entry name" value="CH_dom"/>
</dbReference>
<evidence type="ECO:0000256" key="5">
    <source>
        <dbReference type="ARBA" id="ARBA00023054"/>
    </source>
</evidence>
<evidence type="ECO:0000256" key="1">
    <source>
        <dbReference type="ARBA" id="ARBA00004245"/>
    </source>
</evidence>
<keyword evidence="6" id="KW-0206">Cytoskeleton</keyword>
<evidence type="ECO:0000259" key="9">
    <source>
        <dbReference type="PROSITE" id="PS50021"/>
    </source>
</evidence>
<accession>A0ABM0MWD3</accession>
<feature type="compositionally biased region" description="Low complexity" evidence="8">
    <location>
        <begin position="688"/>
        <end position="703"/>
    </location>
</feature>
<keyword evidence="10" id="KW-1185">Reference proteome</keyword>
<dbReference type="InterPro" id="IPR043936">
    <property type="entry name" value="HOOK_N"/>
</dbReference>
<dbReference type="PANTHER" id="PTHR18947">
    <property type="entry name" value="HOOK PROTEINS"/>
    <property type="match status" value="1"/>
</dbReference>
<dbReference type="Proteomes" id="UP000694865">
    <property type="component" value="Unplaced"/>
</dbReference>
<organism evidence="10 11">
    <name type="scientific">Saccoglossus kowalevskii</name>
    <name type="common">Acorn worm</name>
    <dbReference type="NCBI Taxonomy" id="10224"/>
    <lineage>
        <taxon>Eukaryota</taxon>
        <taxon>Metazoa</taxon>
        <taxon>Hemichordata</taxon>
        <taxon>Enteropneusta</taxon>
        <taxon>Harrimaniidae</taxon>
        <taxon>Saccoglossus</taxon>
    </lineage>
</organism>
<feature type="region of interest" description="Disordered" evidence="8">
    <location>
        <begin position="422"/>
        <end position="447"/>
    </location>
</feature>
<dbReference type="SUPFAM" id="SSF58100">
    <property type="entry name" value="Bacterial hemolysins"/>
    <property type="match status" value="1"/>
</dbReference>
<dbReference type="InterPro" id="IPR036872">
    <property type="entry name" value="CH_dom_sf"/>
</dbReference>
<feature type="coiled-coil region" evidence="7">
    <location>
        <begin position="568"/>
        <end position="656"/>
    </location>
</feature>
<evidence type="ECO:0000256" key="4">
    <source>
        <dbReference type="ARBA" id="ARBA00022701"/>
    </source>
</evidence>
<dbReference type="Pfam" id="PF19047">
    <property type="entry name" value="HOOK_N"/>
    <property type="match status" value="1"/>
</dbReference>
<name>A0ABM0MWD3_SACKO</name>
<evidence type="ECO:0000313" key="10">
    <source>
        <dbReference type="Proteomes" id="UP000694865"/>
    </source>
</evidence>
<gene>
    <name evidence="11" type="primary">LOC100370829</name>
</gene>